<feature type="transmembrane region" description="Helical" evidence="1">
    <location>
        <begin position="116"/>
        <end position="140"/>
    </location>
</feature>
<reference evidence="2" key="1">
    <citation type="journal article" date="2021" name="PeerJ">
        <title>Extensive microbial diversity within the chicken gut microbiome revealed by metagenomics and culture.</title>
        <authorList>
            <person name="Gilroy R."/>
            <person name="Ravi A."/>
            <person name="Getino M."/>
            <person name="Pursley I."/>
            <person name="Horton D.L."/>
            <person name="Alikhan N.F."/>
            <person name="Baker D."/>
            <person name="Gharbi K."/>
            <person name="Hall N."/>
            <person name="Watson M."/>
            <person name="Adriaenssens E.M."/>
            <person name="Foster-Nyarko E."/>
            <person name="Jarju S."/>
            <person name="Secka A."/>
            <person name="Antonio M."/>
            <person name="Oren A."/>
            <person name="Chaudhuri R.R."/>
            <person name="La Ragione R."/>
            <person name="Hildebrand F."/>
            <person name="Pallen M.J."/>
        </authorList>
    </citation>
    <scope>NUCLEOTIDE SEQUENCE</scope>
    <source>
        <strain evidence="2">ChiHjej13B12-24818</strain>
    </source>
</reference>
<gene>
    <name evidence="2" type="ORF">H9786_06190</name>
</gene>
<keyword evidence="1" id="KW-0472">Membrane</keyword>
<feature type="transmembrane region" description="Helical" evidence="1">
    <location>
        <begin position="453"/>
        <end position="473"/>
    </location>
</feature>
<feature type="transmembrane region" description="Helical" evidence="1">
    <location>
        <begin position="214"/>
        <end position="233"/>
    </location>
</feature>
<dbReference type="AlphaFoldDB" id="A0A9D2LCL5"/>
<protein>
    <submittedName>
        <fullName evidence="2">Uncharacterized protein</fullName>
    </submittedName>
</protein>
<sequence>MTASLRAVREIWADRTEARTRGDLLYLLYVAVLSVPVLVVPLLRMLGMGLARPDVLPVLLAGSAPQVVGAALPLAGAVALLVGAMRGPALLAPFFTASLAWSHLRRRTVLWRPFTRALTVPVLGGVISATLVTVTLVGSGHAGPAAGAWFVLAGLGGSLLLGSAWLLGQKLEAGPRRLLVLALTASAAVAAWQPVPLLLGAVYPADPAATSVPWAIGMLLGGAVAVGACIPMLDRLRGTVLAEQASRWESATVIATTGDLAGVAGQFRDRPTAARRLPAIGPGALPLLYARRDAVAWLRTPERSVVNALLVICAAAALAGGMQLAGPLAWLVIGAGTLGLWAGSGAFVDGIHHAIHTLGAPPLLGQSAALQAVLHALAPTLLLGALATLGAAGAALFTGSPGADAAVVLLVPVLLVPVLVAGRVRDAAKGPMPLSLATPMPTAQGDLSVIPMLIWQSDAIVLALLSGAALTLAGAAGTSWVLLAAAGAGVVMALMARSRLRGMRE</sequence>
<keyword evidence="1" id="KW-0812">Transmembrane</keyword>
<accession>A0A9D2LCL5</accession>
<dbReference type="Proteomes" id="UP000823823">
    <property type="component" value="Unassembled WGS sequence"/>
</dbReference>
<feature type="transmembrane region" description="Helical" evidence="1">
    <location>
        <begin position="328"/>
        <end position="351"/>
    </location>
</feature>
<feature type="transmembrane region" description="Helical" evidence="1">
    <location>
        <begin position="403"/>
        <end position="422"/>
    </location>
</feature>
<evidence type="ECO:0000313" key="3">
    <source>
        <dbReference type="Proteomes" id="UP000823823"/>
    </source>
</evidence>
<feature type="transmembrane region" description="Helical" evidence="1">
    <location>
        <begin position="179"/>
        <end position="202"/>
    </location>
</feature>
<feature type="transmembrane region" description="Helical" evidence="1">
    <location>
        <begin position="305"/>
        <end position="322"/>
    </location>
</feature>
<reference evidence="2" key="2">
    <citation type="submission" date="2021-04" db="EMBL/GenBank/DDBJ databases">
        <authorList>
            <person name="Gilroy R."/>
        </authorList>
    </citation>
    <scope>NUCLEOTIDE SEQUENCE</scope>
    <source>
        <strain evidence="2">ChiHjej13B12-24818</strain>
    </source>
</reference>
<dbReference type="EMBL" id="DWZH01000042">
    <property type="protein sequence ID" value="HJB10106.1"/>
    <property type="molecule type" value="Genomic_DNA"/>
</dbReference>
<organism evidence="2 3">
    <name type="scientific">Candidatus Brachybacterium merdavium</name>
    <dbReference type="NCBI Taxonomy" id="2838513"/>
    <lineage>
        <taxon>Bacteria</taxon>
        <taxon>Bacillati</taxon>
        <taxon>Actinomycetota</taxon>
        <taxon>Actinomycetes</taxon>
        <taxon>Micrococcales</taxon>
        <taxon>Dermabacteraceae</taxon>
        <taxon>Brachybacterium</taxon>
    </lineage>
</organism>
<feature type="transmembrane region" description="Helical" evidence="1">
    <location>
        <begin position="24"/>
        <end position="43"/>
    </location>
</feature>
<feature type="transmembrane region" description="Helical" evidence="1">
    <location>
        <begin position="55"/>
        <end position="81"/>
    </location>
</feature>
<keyword evidence="1" id="KW-1133">Transmembrane helix</keyword>
<evidence type="ECO:0000313" key="2">
    <source>
        <dbReference type="EMBL" id="HJB10106.1"/>
    </source>
</evidence>
<proteinExistence type="predicted"/>
<feature type="transmembrane region" description="Helical" evidence="1">
    <location>
        <begin position="146"/>
        <end position="167"/>
    </location>
</feature>
<evidence type="ECO:0000256" key="1">
    <source>
        <dbReference type="SAM" id="Phobius"/>
    </source>
</evidence>
<feature type="transmembrane region" description="Helical" evidence="1">
    <location>
        <begin position="479"/>
        <end position="496"/>
    </location>
</feature>
<comment type="caution">
    <text evidence="2">The sequence shown here is derived from an EMBL/GenBank/DDBJ whole genome shotgun (WGS) entry which is preliminary data.</text>
</comment>
<feature type="transmembrane region" description="Helical" evidence="1">
    <location>
        <begin position="372"/>
        <end position="397"/>
    </location>
</feature>
<name>A0A9D2LCL5_9MICO</name>